<sequence length="910" mass="99618">MRLISATVRNYRIHRDTRVEFDPSRTIIGGGNETGKSTLVEALHRGLFLKARTVGEIRALMLPMHAAAAPEVEITFEAGGTRYHLMKRFSGASGTTQLSDAAGSVWRGEEAESRLLALVGVTELQRATKDRLQEQWAHLWVWQGQGMQDPSLRDSPEQDRLIRRLQEEGGAIVTQSDADTGIFRALEQRYREFYTATGMMKAGSGLKTAMEARDAAEEQRMAAHAAYLRLLSAINEVETAEAEGRQCREQDAMLQMDHAAVSAGLTKAGELTAGIVKKEAEAKLAEASWKALLEERERFLELKRDISAYEESLAPLDAMHEELKQSVAEAARAYEDAAERSRLSASATAPAETTMECIRAWVALFAAEEAHRRIAELMKQAEGYVKRSRSLQQDMSLLPAVDGAALTALREAHSELDRADAGLQAMASGVTVLEGDSSVSIGGKPLREGESVLLDDAAEIEAGGRFRFMIRPGGGNRLLEARIRAEEVRSRFASMLEGYGVASMEAAVDANIRRQELYGEKMKADASLKALDPDGALRMRFEASGLQLEDARSSASMSAGRSGGLPRPGTEADALALLETAAARLGEARKQEREEHEGMVASGALFQSLQTELQLKTEESSLRRQGLEACRNELERLERRHGGDALLQAALGLALAAKSEADAALAALQLSYSNLQPRQLEHDMERLDRALRLNQQRLQECRERSLSQRAVLERDGSDDPFGTLYAATEVARQAEEQFRRVEQRARATKLLYELYREEQALDARRFSRPLAEKITGYLCCMFGPGLEAAVDYTGKSFSNIRIQRGGTGSIGFSGLSGGMKEQVAAAVRLSIAELLAEGYGGTLPVVFDDAFTNTDPQRVQLLQRMLDRAASQGLQIIILSCNPGEYSSLGATPVSLEVTAHREEGGERGL</sequence>
<keyword evidence="4" id="KW-1185">Reference proteome</keyword>
<dbReference type="EMBL" id="CP000096">
    <property type="protein sequence ID" value="ABB23857.1"/>
    <property type="molecule type" value="Genomic_DNA"/>
</dbReference>
<organism evidence="3 4">
    <name type="scientific">Chlorobium luteolum (strain DSM 273 / BCRC 81028 / 2530)</name>
    <name type="common">Pelodictyon luteolum</name>
    <dbReference type="NCBI Taxonomy" id="319225"/>
    <lineage>
        <taxon>Bacteria</taxon>
        <taxon>Pseudomonadati</taxon>
        <taxon>Chlorobiota</taxon>
        <taxon>Chlorobiia</taxon>
        <taxon>Chlorobiales</taxon>
        <taxon>Chlorobiaceae</taxon>
        <taxon>Chlorobium/Pelodictyon group</taxon>
        <taxon>Pelodictyon</taxon>
    </lineage>
</organism>
<feature type="domain" description="Rad50/SbcC-type AAA" evidence="2">
    <location>
        <begin position="7"/>
        <end position="312"/>
    </location>
</feature>
<dbReference type="InterPro" id="IPR038729">
    <property type="entry name" value="Rad50/SbcC_AAA"/>
</dbReference>
<dbReference type="Pfam" id="PF13476">
    <property type="entry name" value="AAA_23"/>
    <property type="match status" value="1"/>
</dbReference>
<proteinExistence type="predicted"/>
<name>Q3B474_CHLL3</name>
<dbReference type="AlphaFoldDB" id="Q3B474"/>
<dbReference type="OrthoDB" id="9792800at2"/>
<feature type="coiled-coil region" evidence="1">
    <location>
        <begin position="367"/>
        <end position="394"/>
    </location>
</feature>
<dbReference type="SUPFAM" id="SSF52540">
    <property type="entry name" value="P-loop containing nucleoside triphosphate hydrolases"/>
    <property type="match status" value="1"/>
</dbReference>
<dbReference type="KEGG" id="plt:Plut_0995"/>
<gene>
    <name evidence="3" type="ordered locus">Plut_0995</name>
</gene>
<dbReference type="PANTHER" id="PTHR41259:SF1">
    <property type="entry name" value="DOUBLE-STRAND BREAK REPAIR RAD50 ATPASE, PUTATIVE-RELATED"/>
    <property type="match status" value="1"/>
</dbReference>
<dbReference type="HOGENOM" id="CLU_015046_2_0_10"/>
<evidence type="ECO:0000313" key="4">
    <source>
        <dbReference type="Proteomes" id="UP000002709"/>
    </source>
</evidence>
<keyword evidence="1" id="KW-0175">Coiled coil</keyword>
<dbReference type="GO" id="GO:0006302">
    <property type="term" value="P:double-strand break repair"/>
    <property type="evidence" value="ECO:0007669"/>
    <property type="project" value="InterPro"/>
</dbReference>
<feature type="coiled-coil region" evidence="1">
    <location>
        <begin position="277"/>
        <end position="340"/>
    </location>
</feature>
<feature type="coiled-coil region" evidence="1">
    <location>
        <begin position="684"/>
        <end position="751"/>
    </location>
</feature>
<evidence type="ECO:0000259" key="2">
    <source>
        <dbReference type="Pfam" id="PF13476"/>
    </source>
</evidence>
<dbReference type="eggNOG" id="COG0419">
    <property type="taxonomic scope" value="Bacteria"/>
</dbReference>
<reference evidence="4" key="1">
    <citation type="submission" date="2005-08" db="EMBL/GenBank/DDBJ databases">
        <title>Complete sequence of Pelodictyon luteolum DSM 273.</title>
        <authorList>
            <consortium name="US DOE Joint Genome Institute"/>
            <person name="Copeland A."/>
            <person name="Lucas S."/>
            <person name="Lapidus A."/>
            <person name="Barry K."/>
            <person name="Detter J.C."/>
            <person name="Glavina T."/>
            <person name="Hammon N."/>
            <person name="Israni S."/>
            <person name="Pitluck S."/>
            <person name="Bryant D."/>
            <person name="Schmutz J."/>
            <person name="Larimer F."/>
            <person name="Land M."/>
            <person name="Kyrpides N."/>
            <person name="Ivanova N."/>
            <person name="Richardson P."/>
        </authorList>
    </citation>
    <scope>NUCLEOTIDE SEQUENCE [LARGE SCALE GENOMIC DNA]</scope>
    <source>
        <strain evidence="4">DSM 273 / BCRC 81028 / 2530</strain>
    </source>
</reference>
<dbReference type="RefSeq" id="WP_011357731.1">
    <property type="nucleotide sequence ID" value="NC_007512.1"/>
</dbReference>
<dbReference type="PANTHER" id="PTHR41259">
    <property type="entry name" value="DOUBLE-STRAND BREAK REPAIR RAD50 ATPASE, PUTATIVE-RELATED"/>
    <property type="match status" value="1"/>
</dbReference>
<evidence type="ECO:0000313" key="3">
    <source>
        <dbReference type="EMBL" id="ABB23857.1"/>
    </source>
</evidence>
<accession>Q3B474</accession>
<dbReference type="Proteomes" id="UP000002709">
    <property type="component" value="Chromosome"/>
</dbReference>
<dbReference type="Gene3D" id="3.40.50.300">
    <property type="entry name" value="P-loop containing nucleotide triphosphate hydrolases"/>
    <property type="match status" value="2"/>
</dbReference>
<dbReference type="InterPro" id="IPR027417">
    <property type="entry name" value="P-loop_NTPase"/>
</dbReference>
<dbReference type="GO" id="GO:0016887">
    <property type="term" value="F:ATP hydrolysis activity"/>
    <property type="evidence" value="ECO:0007669"/>
    <property type="project" value="InterPro"/>
</dbReference>
<dbReference type="STRING" id="319225.Plut_0995"/>
<evidence type="ECO:0000256" key="1">
    <source>
        <dbReference type="SAM" id="Coils"/>
    </source>
</evidence>
<protein>
    <submittedName>
        <fullName evidence="3">ATPase involved in DNA repair-like protein</fullName>
    </submittedName>
</protein>